<evidence type="ECO:0000313" key="4">
    <source>
        <dbReference type="EMBL" id="EOY18342.1"/>
    </source>
</evidence>
<dbReference type="PANTHER" id="PTHR24128:SF46">
    <property type="entry name" value="ALPHA-LATROTOXIN-LHE1A-LIKE ISOFORM X1"/>
    <property type="match status" value="1"/>
</dbReference>
<dbReference type="EMBL" id="CM001888">
    <property type="protein sequence ID" value="EOY18342.1"/>
    <property type="molecule type" value="Genomic_DNA"/>
</dbReference>
<dbReference type="SMART" id="SM00248">
    <property type="entry name" value="ANK"/>
    <property type="match status" value="4"/>
</dbReference>
<feature type="repeat" description="ANK" evidence="1">
    <location>
        <begin position="182"/>
        <end position="206"/>
    </location>
</feature>
<feature type="repeat" description="ANK" evidence="1">
    <location>
        <begin position="104"/>
        <end position="126"/>
    </location>
</feature>
<gene>
    <name evidence="4" type="ORF">TCM_042947</name>
</gene>
<protein>
    <submittedName>
        <fullName evidence="4">Ankyrin repeat-containing protein, putative</fullName>
    </submittedName>
</protein>
<dbReference type="PANTHER" id="PTHR24128">
    <property type="entry name" value="HOMEOBOX PROTEIN WARIAI"/>
    <property type="match status" value="1"/>
</dbReference>
<dbReference type="OMA" id="SEDICCT"/>
<dbReference type="PROSITE" id="PS50297">
    <property type="entry name" value="ANK_REP_REGION"/>
    <property type="match status" value="2"/>
</dbReference>
<keyword evidence="2" id="KW-1133">Transmembrane helix</keyword>
<evidence type="ECO:0000259" key="3">
    <source>
        <dbReference type="Pfam" id="PF13962"/>
    </source>
</evidence>
<dbReference type="Pfam" id="PF13962">
    <property type="entry name" value="PGG"/>
    <property type="match status" value="1"/>
</dbReference>
<dbReference type="InterPro" id="IPR026961">
    <property type="entry name" value="PGG_dom"/>
</dbReference>
<name>A0A061FNT2_THECC</name>
<keyword evidence="1" id="KW-0040">ANK repeat</keyword>
<evidence type="ECO:0000256" key="2">
    <source>
        <dbReference type="SAM" id="Phobius"/>
    </source>
</evidence>
<dbReference type="PROSITE" id="PS50088">
    <property type="entry name" value="ANK_REPEAT"/>
    <property type="match status" value="2"/>
</dbReference>
<keyword evidence="2" id="KW-0472">Membrane</keyword>
<feature type="transmembrane region" description="Helical" evidence="2">
    <location>
        <begin position="373"/>
        <end position="393"/>
    </location>
</feature>
<dbReference type="Gene3D" id="1.25.40.20">
    <property type="entry name" value="Ankyrin repeat-containing domain"/>
    <property type="match status" value="1"/>
</dbReference>
<keyword evidence="5" id="KW-1185">Reference proteome</keyword>
<organism evidence="4 5">
    <name type="scientific">Theobroma cacao</name>
    <name type="common">Cacao</name>
    <name type="synonym">Cocoa</name>
    <dbReference type="NCBI Taxonomy" id="3641"/>
    <lineage>
        <taxon>Eukaryota</taxon>
        <taxon>Viridiplantae</taxon>
        <taxon>Streptophyta</taxon>
        <taxon>Embryophyta</taxon>
        <taxon>Tracheophyta</taxon>
        <taxon>Spermatophyta</taxon>
        <taxon>Magnoliopsida</taxon>
        <taxon>eudicotyledons</taxon>
        <taxon>Gunneridae</taxon>
        <taxon>Pentapetalae</taxon>
        <taxon>rosids</taxon>
        <taxon>malvids</taxon>
        <taxon>Malvales</taxon>
        <taxon>Malvaceae</taxon>
        <taxon>Byttnerioideae</taxon>
        <taxon>Theobroma</taxon>
    </lineage>
</organism>
<evidence type="ECO:0000256" key="1">
    <source>
        <dbReference type="PROSITE-ProRule" id="PRU00023"/>
    </source>
</evidence>
<feature type="domain" description="PGG" evidence="3">
    <location>
        <begin position="265"/>
        <end position="308"/>
    </location>
</feature>
<dbReference type="SUPFAM" id="SSF48403">
    <property type="entry name" value="Ankyrin repeat"/>
    <property type="match status" value="1"/>
</dbReference>
<dbReference type="Proteomes" id="UP000026915">
    <property type="component" value="Chromosome 10"/>
</dbReference>
<feature type="transmembrane region" description="Helical" evidence="2">
    <location>
        <begin position="413"/>
        <end position="432"/>
    </location>
</feature>
<proteinExistence type="predicted"/>
<reference evidence="4 5" key="1">
    <citation type="journal article" date="2013" name="Genome Biol.">
        <title>The genome sequence of the most widely cultivated cacao type and its use to identify candidate genes regulating pod color.</title>
        <authorList>
            <person name="Motamayor J.C."/>
            <person name="Mockaitis K."/>
            <person name="Schmutz J."/>
            <person name="Haiminen N."/>
            <person name="Iii D.L."/>
            <person name="Cornejo O."/>
            <person name="Findley S.D."/>
            <person name="Zheng P."/>
            <person name="Utro F."/>
            <person name="Royaert S."/>
            <person name="Saski C."/>
            <person name="Jenkins J."/>
            <person name="Podicheti R."/>
            <person name="Zhao M."/>
            <person name="Scheffler B.E."/>
            <person name="Stack J.C."/>
            <person name="Feltus F.A."/>
            <person name="Mustiga G.M."/>
            <person name="Amores F."/>
            <person name="Phillips W."/>
            <person name="Marelli J.P."/>
            <person name="May G.D."/>
            <person name="Shapiro H."/>
            <person name="Ma J."/>
            <person name="Bustamante C.D."/>
            <person name="Schnell R.J."/>
            <person name="Main D."/>
            <person name="Gilbert D."/>
            <person name="Parida L."/>
            <person name="Kuhn D.N."/>
        </authorList>
    </citation>
    <scope>NUCLEOTIDE SEQUENCE [LARGE SCALE GENOMIC DNA]</scope>
    <source>
        <strain evidence="5">cv. Matina 1-6</strain>
    </source>
</reference>
<accession>A0A061FNT2</accession>
<feature type="transmembrane region" description="Helical" evidence="2">
    <location>
        <begin position="340"/>
        <end position="366"/>
    </location>
</feature>
<dbReference type="InterPro" id="IPR036770">
    <property type="entry name" value="Ankyrin_rpt-contain_sf"/>
</dbReference>
<dbReference type="Pfam" id="PF12796">
    <property type="entry name" value="Ank_2"/>
    <property type="match status" value="2"/>
</dbReference>
<dbReference type="InterPro" id="IPR002110">
    <property type="entry name" value="Ankyrin_rpt"/>
</dbReference>
<sequence length="443" mass="49607">MQERVRNAANEGDIEALYELIREKADFLRDIDQMEFVDTPLHVAAAAGRTEFALELLDLKPSLATKLNQDGLSPMHLALQNKYAETVLSLLRFDKNLVRVKGKNGYTPFHYAVMNGDRPVLNEFLKDCPQWIHDVTNRNETGLHVAVQNNSFEAFQVLMLWLWRSDCSVREIKRILNFKNRDGDTALHIAASKNQPKIVRLLTEYGIMNMKATNSKNLTGQNQHDRGKCKEILLSAYRAIFVGAIALIQLISQLKYNIKTMSGDNNNAVLVVTVLILTATYQAALSPPGGVFQANSEPKNTTAHLQIPHSFRNITSSITNKIFKKHPSAAGSSVLNTVPFLFFFIPNIMAFGISFLLTCAVLISILPVVLSTALVLSLSMLVVCLLISSVRIISPNSLSVVVMYETVDLLVGLPVLVMFLTIFLRLVIRLVISRLWRMAWKEN</sequence>
<keyword evidence="2" id="KW-0812">Transmembrane</keyword>
<dbReference type="eggNOG" id="KOG0504">
    <property type="taxonomic scope" value="Eukaryota"/>
</dbReference>
<dbReference type="Gramene" id="EOY18342">
    <property type="protein sequence ID" value="EOY18342"/>
    <property type="gene ID" value="TCM_042947"/>
</dbReference>
<dbReference type="InParanoid" id="A0A061FNT2"/>
<feature type="transmembrane region" description="Helical" evidence="2">
    <location>
        <begin position="268"/>
        <end position="285"/>
    </location>
</feature>
<dbReference type="HOGENOM" id="CLU_000134_47_1_1"/>
<evidence type="ECO:0000313" key="5">
    <source>
        <dbReference type="Proteomes" id="UP000026915"/>
    </source>
</evidence>
<dbReference type="AlphaFoldDB" id="A0A061FNT2"/>